<evidence type="ECO:0000313" key="1">
    <source>
        <dbReference type="EMBL" id="MDL4937400.1"/>
    </source>
</evidence>
<evidence type="ECO:0000313" key="2">
    <source>
        <dbReference type="Proteomes" id="UP001241571"/>
    </source>
</evidence>
<dbReference type="RefSeq" id="WP_103301228.1">
    <property type="nucleotide sequence ID" value="NZ_CP078506.1"/>
</dbReference>
<dbReference type="AlphaFoldDB" id="A0ABD4ZXF8"/>
<dbReference type="EMBL" id="JASUBT010000017">
    <property type="protein sequence ID" value="MDL4937400.1"/>
    <property type="molecule type" value="Genomic_DNA"/>
</dbReference>
<dbReference type="Proteomes" id="UP001241571">
    <property type="component" value="Unassembled WGS sequence"/>
</dbReference>
<name>A0ABD4ZXF8_ENTGA</name>
<organism evidence="1 2">
    <name type="scientific">Enterococcus gallinarum</name>
    <dbReference type="NCBI Taxonomy" id="1353"/>
    <lineage>
        <taxon>Bacteria</taxon>
        <taxon>Bacillati</taxon>
        <taxon>Bacillota</taxon>
        <taxon>Bacilli</taxon>
        <taxon>Lactobacillales</taxon>
        <taxon>Enterococcaceae</taxon>
        <taxon>Enterococcus</taxon>
    </lineage>
</organism>
<gene>
    <name evidence="1" type="ORF">QRX88_16985</name>
</gene>
<reference evidence="1 2" key="1">
    <citation type="submission" date="2023-06" db="EMBL/GenBank/DDBJ databases">
        <title>Acute promotion of culturable opportunistic pathogens and persistent increase of antibiotic resistance following antibiotic exposure in mouse gut microbiota.</title>
        <authorList>
            <person name="Li L."/>
            <person name="Wang B."/>
            <person name="Sun Y."/>
            <person name="Wang M."/>
            <person name="Xu H."/>
        </authorList>
    </citation>
    <scope>NUCLEOTIDE SEQUENCE [LARGE SCALE GENOMIC DNA]</scope>
    <source>
        <strain evidence="1 2">CRI2_2</strain>
    </source>
</reference>
<comment type="caution">
    <text evidence="1">The sequence shown here is derived from an EMBL/GenBank/DDBJ whole genome shotgun (WGS) entry which is preliminary data.</text>
</comment>
<proteinExistence type="predicted"/>
<accession>A0ABD4ZXF8</accession>
<sequence>MGKQISDFDEIKIRGVDIDKKARLMQLADVQHKSLNQFLLEYVNRLAERHEIVEAETKYSEIVEMMARVIEKNTQTMNEMNQIIQVITGGELDERQ</sequence>
<protein>
    <recommendedName>
        <fullName evidence="3">Mobilization protein</fullName>
    </recommendedName>
</protein>
<evidence type="ECO:0008006" key="3">
    <source>
        <dbReference type="Google" id="ProtNLM"/>
    </source>
</evidence>